<dbReference type="SUPFAM" id="SSF47005">
    <property type="entry name" value="Peripheral subunit-binding domain of 2-oxo acid dehydrogenase complex"/>
    <property type="match status" value="1"/>
</dbReference>
<dbReference type="GO" id="GO:0045254">
    <property type="term" value="C:pyruvate dehydrogenase complex"/>
    <property type="evidence" value="ECO:0007669"/>
    <property type="project" value="InterPro"/>
</dbReference>
<evidence type="ECO:0000256" key="5">
    <source>
        <dbReference type="ARBA" id="ARBA00023315"/>
    </source>
</evidence>
<dbReference type="InterPro" id="IPR000089">
    <property type="entry name" value="Biotin_lipoyl"/>
</dbReference>
<evidence type="ECO:0000259" key="9">
    <source>
        <dbReference type="PROSITE" id="PS51826"/>
    </source>
</evidence>
<evidence type="ECO:0000256" key="6">
    <source>
        <dbReference type="RuleBase" id="RU003423"/>
    </source>
</evidence>
<evidence type="ECO:0000256" key="4">
    <source>
        <dbReference type="ARBA" id="ARBA00022823"/>
    </source>
</evidence>
<dbReference type="PROSITE" id="PS50968">
    <property type="entry name" value="BIOTINYL_LIPOYL"/>
    <property type="match status" value="1"/>
</dbReference>
<reference evidence="10" key="1">
    <citation type="submission" date="2020-07" db="EMBL/GenBank/DDBJ databases">
        <title>Koleobacter methoxysyntrophicus gen. nov., sp. nov., a novel anaerobic bacterium isolated from deep subsurface oil field and proposal of Koleobacterales ord. nov. in the phylum Firmicutes.</title>
        <authorList>
            <person name="Sakamoto S."/>
            <person name="Tamaki H."/>
        </authorList>
    </citation>
    <scope>NUCLEOTIDE SEQUENCE</scope>
    <source>
        <strain evidence="10">NRmbB1</strain>
    </source>
</reference>
<dbReference type="Pfam" id="PF02817">
    <property type="entry name" value="E3_binding"/>
    <property type="match status" value="1"/>
</dbReference>
<dbReference type="InterPro" id="IPR001078">
    <property type="entry name" value="2-oxoacid_DH_actylTfrase"/>
</dbReference>
<feature type="region of interest" description="Disordered" evidence="7">
    <location>
        <begin position="88"/>
        <end position="132"/>
    </location>
</feature>
<name>A0A8A0RQW5_9FIRM</name>
<dbReference type="CDD" id="cd06849">
    <property type="entry name" value="lipoyl_domain"/>
    <property type="match status" value="1"/>
</dbReference>
<dbReference type="EMBL" id="CP059066">
    <property type="protein sequence ID" value="QSQ09596.1"/>
    <property type="molecule type" value="Genomic_DNA"/>
</dbReference>
<evidence type="ECO:0000256" key="2">
    <source>
        <dbReference type="ARBA" id="ARBA00007317"/>
    </source>
</evidence>
<dbReference type="Gene3D" id="4.10.320.10">
    <property type="entry name" value="E3-binding domain"/>
    <property type="match status" value="2"/>
</dbReference>
<gene>
    <name evidence="10" type="primary">pdhC</name>
    <name evidence="10" type="ORF">H0A61_01971</name>
</gene>
<evidence type="ECO:0000256" key="7">
    <source>
        <dbReference type="SAM" id="MobiDB-lite"/>
    </source>
</evidence>
<evidence type="ECO:0000313" key="11">
    <source>
        <dbReference type="Proteomes" id="UP000662904"/>
    </source>
</evidence>
<keyword evidence="10" id="KW-0670">Pyruvate</keyword>
<feature type="compositionally biased region" description="Basic and acidic residues" evidence="7">
    <location>
        <begin position="109"/>
        <end position="122"/>
    </location>
</feature>
<dbReference type="PROSITE" id="PS51826">
    <property type="entry name" value="PSBD"/>
    <property type="match status" value="2"/>
</dbReference>
<dbReference type="GO" id="GO:0016746">
    <property type="term" value="F:acyltransferase activity"/>
    <property type="evidence" value="ECO:0007669"/>
    <property type="project" value="UniProtKB-KW"/>
</dbReference>
<keyword evidence="4 6" id="KW-0450">Lipoyl</keyword>
<evidence type="ECO:0000313" key="10">
    <source>
        <dbReference type="EMBL" id="QSQ09596.1"/>
    </source>
</evidence>
<feature type="domain" description="Peripheral subunit-binding (PSBD)" evidence="9">
    <location>
        <begin position="122"/>
        <end position="159"/>
    </location>
</feature>
<dbReference type="Gene3D" id="2.40.50.100">
    <property type="match status" value="1"/>
</dbReference>
<comment type="cofactor">
    <cofactor evidence="1 6">
        <name>(R)-lipoate</name>
        <dbReference type="ChEBI" id="CHEBI:83088"/>
    </cofactor>
</comment>
<evidence type="ECO:0000256" key="1">
    <source>
        <dbReference type="ARBA" id="ARBA00001938"/>
    </source>
</evidence>
<dbReference type="InterPro" id="IPR036625">
    <property type="entry name" value="E3-bd_dom_sf"/>
</dbReference>
<dbReference type="FunFam" id="3.30.559.10:FF:000007">
    <property type="entry name" value="Dihydrolipoamide acetyltransferase component of pyruvate dehydrogenase complex"/>
    <property type="match status" value="1"/>
</dbReference>
<dbReference type="EC" id="2.3.1.-" evidence="6"/>
<dbReference type="SUPFAM" id="SSF52777">
    <property type="entry name" value="CoA-dependent acyltransferases"/>
    <property type="match status" value="1"/>
</dbReference>
<dbReference type="InterPro" id="IPR011053">
    <property type="entry name" value="Single_hybrid_motif"/>
</dbReference>
<dbReference type="InterPro" id="IPR045257">
    <property type="entry name" value="E2/Pdx1"/>
</dbReference>
<sequence length="432" mass="47083">MATLVKMPKLGLTMTEGTIVKWLKKEGETVEKGEPLLEILTDKATLEEESPASGILKKVLYQEGAVVGIGKTIAVIAKEDEDIAGLDLEGEYDTPPSEKGKNAAGIQNKGEKKPVTASDRVKASPAAKRRAREEGIDIGQVQGTGPGGRIIEQDIIDFVKSAKTKVSPTAEKIAVSKGIDVKEIVPEKGIRVMKEDVLKAVGRGKKTPLSGMRKIIADKMVLSKNTIPHYYVSMDVDMTEAVRLRENINGFLKDSDIKLSYNDILIKASSLAIREFPVVNSYVDGEAVVFKEEINIGIAVALEDGLIVPVIKNADKKGLKQIAFEREQLIEKARTNKLLPDEFSGGSFTISSLGMFGVDRFTAIINHPETAILAVGRIKKQPVVEEDNIVIRPIMNLTLSADHRVIDGALAAAFLNKIKEYLENPFLQLMEG</sequence>
<dbReference type="RefSeq" id="WP_206706947.1">
    <property type="nucleotide sequence ID" value="NZ_CP059066.1"/>
</dbReference>
<feature type="domain" description="Peripheral subunit-binding (PSBD)" evidence="9">
    <location>
        <begin position="165"/>
        <end position="201"/>
    </location>
</feature>
<dbReference type="InterPro" id="IPR023213">
    <property type="entry name" value="CAT-like_dom_sf"/>
</dbReference>
<keyword evidence="5 6" id="KW-0012">Acyltransferase</keyword>
<protein>
    <recommendedName>
        <fullName evidence="6">Dihydrolipoamide acetyltransferase component of pyruvate dehydrogenase complex</fullName>
        <ecNumber evidence="6">2.3.1.-</ecNumber>
    </recommendedName>
</protein>
<dbReference type="PANTHER" id="PTHR23151">
    <property type="entry name" value="DIHYDROLIPOAMIDE ACETYL/SUCCINYL-TRANSFERASE-RELATED"/>
    <property type="match status" value="1"/>
</dbReference>
<dbReference type="Proteomes" id="UP000662904">
    <property type="component" value="Chromosome"/>
</dbReference>
<dbReference type="InterPro" id="IPR004167">
    <property type="entry name" value="PSBD"/>
</dbReference>
<organism evidence="10 11">
    <name type="scientific">Koleobacter methoxysyntrophicus</name>
    <dbReference type="NCBI Taxonomy" id="2751313"/>
    <lineage>
        <taxon>Bacteria</taxon>
        <taxon>Bacillati</taxon>
        <taxon>Bacillota</taxon>
        <taxon>Clostridia</taxon>
        <taxon>Koleobacterales</taxon>
        <taxon>Koleobacteraceae</taxon>
        <taxon>Koleobacter</taxon>
    </lineage>
</organism>
<dbReference type="PANTHER" id="PTHR23151:SF90">
    <property type="entry name" value="DIHYDROLIPOYLLYSINE-RESIDUE ACETYLTRANSFERASE COMPONENT OF PYRUVATE DEHYDROGENASE COMPLEX, MITOCHONDRIAL-RELATED"/>
    <property type="match status" value="1"/>
</dbReference>
<evidence type="ECO:0000259" key="8">
    <source>
        <dbReference type="PROSITE" id="PS50968"/>
    </source>
</evidence>
<dbReference type="GO" id="GO:0006086">
    <property type="term" value="P:pyruvate decarboxylation to acetyl-CoA"/>
    <property type="evidence" value="ECO:0007669"/>
    <property type="project" value="InterPro"/>
</dbReference>
<keyword evidence="11" id="KW-1185">Reference proteome</keyword>
<dbReference type="AlphaFoldDB" id="A0A8A0RQW5"/>
<comment type="similarity">
    <text evidence="2 6">Belongs to the 2-oxoacid dehydrogenase family.</text>
</comment>
<dbReference type="Pfam" id="PF00364">
    <property type="entry name" value="Biotin_lipoyl"/>
    <property type="match status" value="1"/>
</dbReference>
<proteinExistence type="inferred from homology"/>
<accession>A0A8A0RQW5</accession>
<keyword evidence="3 6" id="KW-0808">Transferase</keyword>
<dbReference type="Pfam" id="PF00198">
    <property type="entry name" value="2-oxoacid_dh"/>
    <property type="match status" value="1"/>
</dbReference>
<evidence type="ECO:0000256" key="3">
    <source>
        <dbReference type="ARBA" id="ARBA00022679"/>
    </source>
</evidence>
<feature type="domain" description="Lipoyl-binding" evidence="8">
    <location>
        <begin position="2"/>
        <end position="77"/>
    </location>
</feature>
<dbReference type="SUPFAM" id="SSF51230">
    <property type="entry name" value="Single hybrid motif"/>
    <property type="match status" value="1"/>
</dbReference>
<dbReference type="KEGG" id="kme:H0A61_01971"/>
<dbReference type="Gene3D" id="3.30.559.10">
    <property type="entry name" value="Chloramphenicol acetyltransferase-like domain"/>
    <property type="match status" value="1"/>
</dbReference>